<protein>
    <submittedName>
        <fullName evidence="2">Uncharacterized protein</fullName>
    </submittedName>
</protein>
<sequence>MNKNQTPVAVIIIAVVGFFAWLLWSNNQSPICREFGSQSAACEIDRLLNQK</sequence>
<feature type="transmembrane region" description="Helical" evidence="1">
    <location>
        <begin position="6"/>
        <end position="24"/>
    </location>
</feature>
<comment type="caution">
    <text evidence="2">The sequence shown here is derived from an EMBL/GenBank/DDBJ whole genome shotgun (WGS) entry which is preliminary data.</text>
</comment>
<gene>
    <name evidence="2" type="ORF">ICL16_06850</name>
</gene>
<keyword evidence="1" id="KW-0812">Transmembrane</keyword>
<dbReference type="EMBL" id="JACXAE010000029">
    <property type="protein sequence ID" value="MBD2771817.1"/>
    <property type="molecule type" value="Genomic_DNA"/>
</dbReference>
<organism evidence="2 3">
    <name type="scientific">Iningainema tapete BLCC-T55</name>
    <dbReference type="NCBI Taxonomy" id="2748662"/>
    <lineage>
        <taxon>Bacteria</taxon>
        <taxon>Bacillati</taxon>
        <taxon>Cyanobacteriota</taxon>
        <taxon>Cyanophyceae</taxon>
        <taxon>Nostocales</taxon>
        <taxon>Scytonemataceae</taxon>
        <taxon>Iningainema tapete</taxon>
    </lineage>
</organism>
<evidence type="ECO:0000256" key="1">
    <source>
        <dbReference type="SAM" id="Phobius"/>
    </source>
</evidence>
<name>A0A8J6XK24_9CYAN</name>
<reference evidence="2" key="1">
    <citation type="submission" date="2020-09" db="EMBL/GenBank/DDBJ databases">
        <title>Iningainema tapete sp. nov. (Scytonemataceae, Cyanobacteria) from greenhouses in central Florida (USA) produces two types of nodularin with biosynthetic potential for microcystin-LR and anabaenopeptins.</title>
        <authorList>
            <person name="Berthold D.E."/>
            <person name="Lefler F.W."/>
            <person name="Huang I.-S."/>
            <person name="Abdulla H."/>
            <person name="Zimba P.V."/>
            <person name="Laughinghouse H.D. IV."/>
        </authorList>
    </citation>
    <scope>NUCLEOTIDE SEQUENCE</scope>
    <source>
        <strain evidence="2">BLCCT55</strain>
    </source>
</reference>
<evidence type="ECO:0000313" key="3">
    <source>
        <dbReference type="Proteomes" id="UP000629098"/>
    </source>
</evidence>
<keyword evidence="3" id="KW-1185">Reference proteome</keyword>
<keyword evidence="1" id="KW-1133">Transmembrane helix</keyword>
<accession>A0A8J6XK24</accession>
<keyword evidence="1" id="KW-0472">Membrane</keyword>
<evidence type="ECO:0000313" key="2">
    <source>
        <dbReference type="EMBL" id="MBD2771817.1"/>
    </source>
</evidence>
<dbReference type="AlphaFoldDB" id="A0A8J6XK24"/>
<proteinExistence type="predicted"/>
<dbReference type="RefSeq" id="WP_190826110.1">
    <property type="nucleotide sequence ID" value="NZ_CAWPPI010000029.1"/>
</dbReference>
<dbReference type="Proteomes" id="UP000629098">
    <property type="component" value="Unassembled WGS sequence"/>
</dbReference>